<keyword evidence="3" id="KW-1185">Reference proteome</keyword>
<protein>
    <submittedName>
        <fullName evidence="2">Histone acetyltransferase HPA2-like acetyltransferase</fullName>
    </submittedName>
</protein>
<feature type="domain" description="N-acetyltransferase" evidence="1">
    <location>
        <begin position="4"/>
        <end position="186"/>
    </location>
</feature>
<dbReference type="PROSITE" id="PS51186">
    <property type="entry name" value="GNAT"/>
    <property type="match status" value="1"/>
</dbReference>
<evidence type="ECO:0000259" key="1">
    <source>
        <dbReference type="PROSITE" id="PS51186"/>
    </source>
</evidence>
<proteinExistence type="predicted"/>
<gene>
    <name evidence="2" type="ORF">ISO4_00210</name>
</gene>
<dbReference type="EMBL" id="ARXR01000001">
    <property type="protein sequence ID" value="MBF5051608.1"/>
    <property type="molecule type" value="Genomic_DNA"/>
</dbReference>
<reference evidence="2 3" key="1">
    <citation type="submission" date="2012-09" db="EMBL/GenBank/DDBJ databases">
        <title>Genome Sequence of alkane-degrading Bacterium Alcanivorax venustensis ISO4.</title>
        <authorList>
            <person name="Lai Q."/>
            <person name="Shao Z."/>
        </authorList>
    </citation>
    <scope>NUCLEOTIDE SEQUENCE [LARGE SCALE GENOMIC DNA]</scope>
    <source>
        <strain evidence="2 3">ISO4</strain>
    </source>
</reference>
<evidence type="ECO:0000313" key="3">
    <source>
        <dbReference type="Proteomes" id="UP000644441"/>
    </source>
</evidence>
<dbReference type="InterPro" id="IPR016181">
    <property type="entry name" value="Acyl_CoA_acyltransferase"/>
</dbReference>
<evidence type="ECO:0000313" key="2">
    <source>
        <dbReference type="EMBL" id="MBF5051608.1"/>
    </source>
</evidence>
<dbReference type="InterPro" id="IPR000182">
    <property type="entry name" value="GNAT_dom"/>
</dbReference>
<sequence>MSGIAVEPWLDELAELRIRIFRDYPYLYDGSAEYERDYLDRYARSKQSVVVLAMEYNRLIGAATGLPLSDADPEFVAPFERHGPPPEQVFYFGESVLLPAYRGEGVGHRFFDLRELYAQDFGYSLTAFCAVVRDPAHPRRPADYRSLEPFWRGRGYRPEPALTARFPWKDLGDSEETEKTMQFWMRDATLAESEM</sequence>
<dbReference type="Proteomes" id="UP000644441">
    <property type="component" value="Unassembled WGS sequence"/>
</dbReference>
<accession>A0ABS0AC02</accession>
<dbReference type="Gene3D" id="3.40.630.30">
    <property type="match status" value="1"/>
</dbReference>
<organism evidence="2 3">
    <name type="scientific">Alloalcanivorax venustensis ISO4</name>
    <dbReference type="NCBI Taxonomy" id="1177184"/>
    <lineage>
        <taxon>Bacteria</taxon>
        <taxon>Pseudomonadati</taxon>
        <taxon>Pseudomonadota</taxon>
        <taxon>Gammaproteobacteria</taxon>
        <taxon>Oceanospirillales</taxon>
        <taxon>Alcanivoracaceae</taxon>
        <taxon>Alloalcanivorax</taxon>
    </lineage>
</organism>
<comment type="caution">
    <text evidence="2">The sequence shown here is derived from an EMBL/GenBank/DDBJ whole genome shotgun (WGS) entry which is preliminary data.</text>
</comment>
<name>A0ABS0AC02_9GAMM</name>
<dbReference type="SUPFAM" id="SSF55729">
    <property type="entry name" value="Acyl-CoA N-acyltransferases (Nat)"/>
    <property type="match status" value="1"/>
</dbReference>